<accession>A0A699XSY8</accession>
<protein>
    <submittedName>
        <fullName evidence="2">Uncharacterized protein</fullName>
    </submittedName>
</protein>
<dbReference type="AlphaFoldDB" id="A0A699XSY8"/>
<evidence type="ECO:0000313" key="2">
    <source>
        <dbReference type="EMBL" id="GFD59134.1"/>
    </source>
</evidence>
<evidence type="ECO:0000256" key="1">
    <source>
        <dbReference type="SAM" id="MobiDB-lite"/>
    </source>
</evidence>
<organism evidence="2">
    <name type="scientific">Tanacetum cinerariifolium</name>
    <name type="common">Dalmatian daisy</name>
    <name type="synonym">Chrysanthemum cinerariifolium</name>
    <dbReference type="NCBI Taxonomy" id="118510"/>
    <lineage>
        <taxon>Eukaryota</taxon>
        <taxon>Viridiplantae</taxon>
        <taxon>Streptophyta</taxon>
        <taxon>Embryophyta</taxon>
        <taxon>Tracheophyta</taxon>
        <taxon>Spermatophyta</taxon>
        <taxon>Magnoliopsida</taxon>
        <taxon>eudicotyledons</taxon>
        <taxon>Gunneridae</taxon>
        <taxon>Pentapetalae</taxon>
        <taxon>asterids</taxon>
        <taxon>campanulids</taxon>
        <taxon>Asterales</taxon>
        <taxon>Asteraceae</taxon>
        <taxon>Asteroideae</taxon>
        <taxon>Anthemideae</taxon>
        <taxon>Anthemidinae</taxon>
        <taxon>Tanacetum</taxon>
    </lineage>
</organism>
<feature type="region of interest" description="Disordered" evidence="1">
    <location>
        <begin position="19"/>
        <end position="73"/>
    </location>
</feature>
<reference evidence="2" key="1">
    <citation type="journal article" date="2019" name="Sci. Rep.">
        <title>Draft genome of Tanacetum cinerariifolium, the natural source of mosquito coil.</title>
        <authorList>
            <person name="Yamashiro T."/>
            <person name="Shiraishi A."/>
            <person name="Satake H."/>
            <person name="Nakayama K."/>
        </authorList>
    </citation>
    <scope>NUCLEOTIDE SEQUENCE</scope>
</reference>
<dbReference type="EMBL" id="BKCJ011861497">
    <property type="protein sequence ID" value="GFD59134.1"/>
    <property type="molecule type" value="Genomic_DNA"/>
</dbReference>
<sequence>MPLTPLEWLKSVERKLKRTAKEHSGAALGAGVHVTTKPSKDEDSSSILGRPWTSPPPTWLGSTNSTACRRPPR</sequence>
<proteinExistence type="predicted"/>
<gene>
    <name evidence="2" type="ORF">Tci_931103</name>
</gene>
<name>A0A699XSY8_TANCI</name>
<comment type="caution">
    <text evidence="2">The sequence shown here is derived from an EMBL/GenBank/DDBJ whole genome shotgun (WGS) entry which is preliminary data.</text>
</comment>